<evidence type="ECO:0000256" key="1">
    <source>
        <dbReference type="ARBA" id="ARBA00004651"/>
    </source>
</evidence>
<evidence type="ECO:0000256" key="5">
    <source>
        <dbReference type="ARBA" id="ARBA00022692"/>
    </source>
</evidence>
<feature type="compositionally biased region" description="Basic and acidic residues" evidence="9">
    <location>
        <begin position="570"/>
        <end position="584"/>
    </location>
</feature>
<feature type="transmembrane region" description="Helical" evidence="10">
    <location>
        <begin position="251"/>
        <end position="269"/>
    </location>
</feature>
<keyword evidence="3" id="KW-1003">Cell membrane</keyword>
<dbReference type="InterPro" id="IPR005828">
    <property type="entry name" value="MFS_sugar_transport-like"/>
</dbReference>
<keyword evidence="2" id="KW-0813">Transport</keyword>
<feature type="transmembrane region" description="Helical" evidence="10">
    <location>
        <begin position="165"/>
        <end position="185"/>
    </location>
</feature>
<protein>
    <recommendedName>
        <fullName evidence="11">Major facilitator superfamily (MFS) profile domain-containing protein</fullName>
    </recommendedName>
</protein>
<evidence type="ECO:0000256" key="10">
    <source>
        <dbReference type="SAM" id="Phobius"/>
    </source>
</evidence>
<dbReference type="PANTHER" id="PTHR48021:SF46">
    <property type="entry name" value="MAJOR FACILITATOR SUPERFAMILY (MFS) PROFILE DOMAIN-CONTAINING PROTEIN"/>
    <property type="match status" value="1"/>
</dbReference>
<evidence type="ECO:0000256" key="2">
    <source>
        <dbReference type="ARBA" id="ARBA00022448"/>
    </source>
</evidence>
<evidence type="ECO:0000256" key="9">
    <source>
        <dbReference type="SAM" id="MobiDB-lite"/>
    </source>
</evidence>
<dbReference type="GO" id="GO:0022857">
    <property type="term" value="F:transmembrane transporter activity"/>
    <property type="evidence" value="ECO:0007669"/>
    <property type="project" value="InterPro"/>
</dbReference>
<organism evidence="12 13">
    <name type="scientific">Tetragonisca angustula</name>
    <dbReference type="NCBI Taxonomy" id="166442"/>
    <lineage>
        <taxon>Eukaryota</taxon>
        <taxon>Metazoa</taxon>
        <taxon>Ecdysozoa</taxon>
        <taxon>Arthropoda</taxon>
        <taxon>Hexapoda</taxon>
        <taxon>Insecta</taxon>
        <taxon>Pterygota</taxon>
        <taxon>Neoptera</taxon>
        <taxon>Endopterygota</taxon>
        <taxon>Hymenoptera</taxon>
        <taxon>Apocrita</taxon>
        <taxon>Aculeata</taxon>
        <taxon>Apoidea</taxon>
        <taxon>Anthophila</taxon>
        <taxon>Apidae</taxon>
        <taxon>Tetragonisca</taxon>
    </lineage>
</organism>
<dbReference type="InterPro" id="IPR036259">
    <property type="entry name" value="MFS_trans_sf"/>
</dbReference>
<comment type="caution">
    <text evidence="12">The sequence shown here is derived from an EMBL/GenBank/DDBJ whole genome shotgun (WGS) entry which is preliminary data.</text>
</comment>
<keyword evidence="6 10" id="KW-1133">Transmembrane helix</keyword>
<feature type="transmembrane region" description="Helical" evidence="10">
    <location>
        <begin position="416"/>
        <end position="437"/>
    </location>
</feature>
<evidence type="ECO:0000256" key="6">
    <source>
        <dbReference type="ARBA" id="ARBA00022989"/>
    </source>
</evidence>
<dbReference type="Proteomes" id="UP001432146">
    <property type="component" value="Unassembled WGS sequence"/>
</dbReference>
<dbReference type="InterPro" id="IPR005829">
    <property type="entry name" value="Sugar_transporter_CS"/>
</dbReference>
<dbReference type="GO" id="GO:0005886">
    <property type="term" value="C:plasma membrane"/>
    <property type="evidence" value="ECO:0007669"/>
    <property type="project" value="UniProtKB-SubCell"/>
</dbReference>
<keyword evidence="5 10" id="KW-0812">Transmembrane</keyword>
<keyword evidence="7 10" id="KW-0472">Membrane</keyword>
<dbReference type="Gene3D" id="1.20.1250.20">
    <property type="entry name" value="MFS general substrate transporter like domains"/>
    <property type="match status" value="1"/>
</dbReference>
<dbReference type="PRINTS" id="PR00171">
    <property type="entry name" value="SUGRTRNSPORT"/>
</dbReference>
<feature type="transmembrane region" description="Helical" evidence="10">
    <location>
        <begin position="136"/>
        <end position="158"/>
    </location>
</feature>
<dbReference type="FunFam" id="1.20.1250.20:FF:000218">
    <property type="entry name" value="facilitated trehalose transporter Tret1"/>
    <property type="match status" value="1"/>
</dbReference>
<feature type="compositionally biased region" description="Basic and acidic residues" evidence="9">
    <location>
        <begin position="627"/>
        <end position="653"/>
    </location>
</feature>
<feature type="transmembrane region" description="Helical" evidence="10">
    <location>
        <begin position="482"/>
        <end position="505"/>
    </location>
</feature>
<keyword evidence="8" id="KW-0325">Glycoprotein</keyword>
<dbReference type="InterPro" id="IPR050549">
    <property type="entry name" value="MFS_Trehalose_Transporter"/>
</dbReference>
<feature type="transmembrane region" description="Helical" evidence="10">
    <location>
        <begin position="94"/>
        <end position="116"/>
    </location>
</feature>
<keyword evidence="4" id="KW-0762">Sugar transport</keyword>
<reference evidence="12 13" key="1">
    <citation type="submission" date="2024-05" db="EMBL/GenBank/DDBJ databases">
        <title>The nuclear and mitochondrial genome assemblies of Tetragonisca angustula (Apidae: Meliponini), a tiny yet remarkable pollinator in the Neotropics.</title>
        <authorList>
            <person name="Ferrari R."/>
            <person name="Ricardo P.C."/>
            <person name="Dias F.C."/>
            <person name="Araujo N.S."/>
            <person name="Soares D.O."/>
            <person name="Zhou Q.-S."/>
            <person name="Zhu C.-D."/>
            <person name="Coutinho L."/>
            <person name="Airas M.C."/>
            <person name="Batista T.M."/>
        </authorList>
    </citation>
    <scope>NUCLEOTIDE SEQUENCE [LARGE SCALE GENOMIC DNA]</scope>
    <source>
        <strain evidence="12">ASF017062</strain>
        <tissue evidence="12">Abdomen</tissue>
    </source>
</reference>
<feature type="transmembrane region" description="Helical" evidence="10">
    <location>
        <begin position="384"/>
        <end position="404"/>
    </location>
</feature>
<dbReference type="AlphaFoldDB" id="A0AAW0ZY23"/>
<evidence type="ECO:0000256" key="4">
    <source>
        <dbReference type="ARBA" id="ARBA00022597"/>
    </source>
</evidence>
<dbReference type="InterPro" id="IPR020846">
    <property type="entry name" value="MFS_dom"/>
</dbReference>
<dbReference type="SUPFAM" id="SSF103473">
    <property type="entry name" value="MFS general substrate transporter"/>
    <property type="match status" value="1"/>
</dbReference>
<feature type="region of interest" description="Disordered" evidence="9">
    <location>
        <begin position="559"/>
        <end position="584"/>
    </location>
</feature>
<dbReference type="PROSITE" id="PS50850">
    <property type="entry name" value="MFS"/>
    <property type="match status" value="1"/>
</dbReference>
<evidence type="ECO:0000259" key="11">
    <source>
        <dbReference type="PROSITE" id="PS50850"/>
    </source>
</evidence>
<accession>A0AAW0ZY23</accession>
<feature type="transmembrane region" description="Helical" evidence="10">
    <location>
        <begin position="347"/>
        <end position="364"/>
    </location>
</feature>
<dbReference type="EMBL" id="JAWNGG020000110">
    <property type="protein sequence ID" value="KAK9301543.1"/>
    <property type="molecule type" value="Genomic_DNA"/>
</dbReference>
<dbReference type="InterPro" id="IPR003663">
    <property type="entry name" value="Sugar/inositol_transpt"/>
</dbReference>
<dbReference type="PANTHER" id="PTHR48021">
    <property type="match status" value="1"/>
</dbReference>
<proteinExistence type="predicted"/>
<feature type="transmembrane region" description="Helical" evidence="10">
    <location>
        <begin position="224"/>
        <end position="245"/>
    </location>
</feature>
<evidence type="ECO:0000256" key="3">
    <source>
        <dbReference type="ARBA" id="ARBA00022475"/>
    </source>
</evidence>
<comment type="subcellular location">
    <subcellularLocation>
        <location evidence="1">Cell membrane</location>
        <topology evidence="1">Multi-pass membrane protein</topology>
    </subcellularLocation>
</comment>
<feature type="region of interest" description="Disordered" evidence="9">
    <location>
        <begin position="625"/>
        <end position="729"/>
    </location>
</feature>
<dbReference type="Pfam" id="PF00083">
    <property type="entry name" value="Sugar_tr"/>
    <property type="match status" value="1"/>
</dbReference>
<feature type="transmembrane region" description="Helical" evidence="10">
    <location>
        <begin position="511"/>
        <end position="533"/>
    </location>
</feature>
<keyword evidence="13" id="KW-1185">Reference proteome</keyword>
<feature type="compositionally biased region" description="Basic and acidic residues" evidence="9">
    <location>
        <begin position="692"/>
        <end position="729"/>
    </location>
</feature>
<feature type="compositionally biased region" description="Polar residues" evidence="9">
    <location>
        <begin position="559"/>
        <end position="568"/>
    </location>
</feature>
<feature type="domain" description="Major facilitator superfamily (MFS) profile" evidence="11">
    <location>
        <begin position="92"/>
        <end position="537"/>
    </location>
</feature>
<evidence type="ECO:0000313" key="12">
    <source>
        <dbReference type="EMBL" id="KAK9301543.1"/>
    </source>
</evidence>
<evidence type="ECO:0000256" key="7">
    <source>
        <dbReference type="ARBA" id="ARBA00023136"/>
    </source>
</evidence>
<sequence length="729" mass="80454">MALCFFSSIRLYSKVKETEDVKEEITIISGPRQVEADMGEIVSCPRCQRCQHSSESSGDTFGTDAPTLPVDGSIPEAIIQDQIAAKKIGRLRQWLASISATICMISVGTVYGWITISLPSLTSGDNVPLKLTDDEGSWLVSLTIIGSTIGPFMGASIADRYGRRFCLLGCSGFFILGWSFVLLATNVEILYVSRVILGIGVGIAYTTSPMYLSEVANTEIRGALGTLTAVNVFTGSLFTCCIGPWVSYATLASVLLILPMIFVVIFIWFPESPYYLVAVGRRKEAYKSISYFKGTTKRNELKTEMEHICKILGRDNSFKSNSRSADMNRQSWLDKMRLMKQPSNKRALCIVIGLTTAQQLSGNFSTMQYLESLFTKMKTINSNAATIIVLIVGLLSGTIATAMVEKVGRRKLLITSTLGLWVTLVFFSSYFGFVKIFPNSPLILDSLAVIDVICYQISYQLGLGTLTNALLGELFPTEAKSVAGAIVMMFDGTFGFIVSKLYQVINDSAGLYVTYVIFALCSFISFGMVYYFVPETKGKNYQEIRALLIEGKVVSTPSTGSQNIQVENGISRDEENGRGDEVHGDGIADVEVVNDGNVEGRNMEIISIEHEGERNVGVNVEVNAELEEGRTEKQETEIESSEVERTEEKRTEVENNGAQTTEKQRTEIENNGGQTTEKQRTEIENNGGQTTEKQRTEVETNKEERTETRSAESETTKSEEPTDKESRNK</sequence>
<evidence type="ECO:0000256" key="8">
    <source>
        <dbReference type="ARBA" id="ARBA00023180"/>
    </source>
</evidence>
<dbReference type="PROSITE" id="PS00217">
    <property type="entry name" value="SUGAR_TRANSPORT_2"/>
    <property type="match status" value="1"/>
</dbReference>
<feature type="transmembrane region" description="Helical" evidence="10">
    <location>
        <begin position="191"/>
        <end position="212"/>
    </location>
</feature>
<evidence type="ECO:0000313" key="13">
    <source>
        <dbReference type="Proteomes" id="UP001432146"/>
    </source>
</evidence>
<name>A0AAW0ZY23_9HYME</name>
<gene>
    <name evidence="12" type="ORF">QLX08_006161</name>
</gene>